<reference evidence="7 8" key="2">
    <citation type="submission" date="2024-10" db="EMBL/GenBank/DDBJ databases">
        <authorList>
            <person name="Ryan C."/>
        </authorList>
    </citation>
    <scope>NUCLEOTIDE SEQUENCE [LARGE SCALE GENOMIC DNA]</scope>
</reference>
<dbReference type="EMBL" id="OZ075121">
    <property type="protein sequence ID" value="CAL4898100.1"/>
    <property type="molecule type" value="Genomic_DNA"/>
</dbReference>
<evidence type="ECO:0000256" key="3">
    <source>
        <dbReference type="ARBA" id="ARBA00023125"/>
    </source>
</evidence>
<proteinExistence type="inferred from homology"/>
<dbReference type="SUPFAM" id="SSF47459">
    <property type="entry name" value="HLH, helix-loop-helix DNA-binding domain"/>
    <property type="match status" value="1"/>
</dbReference>
<dbReference type="SMART" id="SM00353">
    <property type="entry name" value="HLH"/>
    <property type="match status" value="1"/>
</dbReference>
<dbReference type="InterPro" id="IPR036638">
    <property type="entry name" value="HLH_DNA-bd_sf"/>
</dbReference>
<keyword evidence="8" id="KW-1185">Reference proteome</keyword>
<evidence type="ECO:0000256" key="2">
    <source>
        <dbReference type="ARBA" id="ARBA00023015"/>
    </source>
</evidence>
<evidence type="ECO:0000259" key="6">
    <source>
        <dbReference type="PROSITE" id="PS50888"/>
    </source>
</evidence>
<dbReference type="PANTHER" id="PTHR45855">
    <property type="entry name" value="TRANSCRIPTION FACTOR PIF1-RELATED"/>
    <property type="match status" value="1"/>
</dbReference>
<sequence>MIVDYSKDDDIFELEWDQGGGAGGAPGSSTTLQQVESGLWSLAPSEVRFDPPSEDEMAAWLLEIVKQAEEIAFDDEQKDTAAAGGRDVPAKGSSDPSTTTDKIEKLPIMEEGMGTKQQEMRKTPEGGSQRRSHCHHHGEKRRRHKINEKLRTLQQLVPGCDKRSIKTEFATEMIIWDKFTELKGLSSPRGVQCNQASTLDQTIKYMKSLQHQVQAMSIGPARPTMMAAAPVVLAPAPAMVPFRAMLQLPHYPAAVPVMVRPAAAAVPLYTAAAPLVAPGGTRSTACASHRRQGSSSSKGNGCTM</sequence>
<dbReference type="InterPro" id="IPR031066">
    <property type="entry name" value="bHLH_ALC-like_plant"/>
</dbReference>
<feature type="compositionally biased region" description="Basic residues" evidence="5">
    <location>
        <begin position="130"/>
        <end position="144"/>
    </location>
</feature>
<evidence type="ECO:0000256" key="1">
    <source>
        <dbReference type="ARBA" id="ARBA00005510"/>
    </source>
</evidence>
<dbReference type="GO" id="GO:0003677">
    <property type="term" value="F:DNA binding"/>
    <property type="evidence" value="ECO:0007669"/>
    <property type="project" value="UniProtKB-KW"/>
</dbReference>
<feature type="compositionally biased region" description="Polar residues" evidence="5">
    <location>
        <begin position="293"/>
        <end position="304"/>
    </location>
</feature>
<evidence type="ECO:0000313" key="8">
    <source>
        <dbReference type="Proteomes" id="UP001497457"/>
    </source>
</evidence>
<dbReference type="Proteomes" id="UP001497457">
    <property type="component" value="Chromosome 11b"/>
</dbReference>
<dbReference type="PANTHER" id="PTHR45855:SF24">
    <property type="entry name" value="HELIX-LOOP-HELIX DNA-BINDING DOMAIN CONTAINING PROTEIN, EXPRESSED"/>
    <property type="match status" value="1"/>
</dbReference>
<name>A0ABC8VWK4_9POAL</name>
<keyword evidence="4" id="KW-0804">Transcription</keyword>
<evidence type="ECO:0000256" key="4">
    <source>
        <dbReference type="ARBA" id="ARBA00023163"/>
    </source>
</evidence>
<keyword evidence="3" id="KW-0238">DNA-binding</keyword>
<reference evidence="8" key="1">
    <citation type="submission" date="2024-06" db="EMBL/GenBank/DDBJ databases">
        <authorList>
            <person name="Ryan C."/>
        </authorList>
    </citation>
    <scope>NUCLEOTIDE SEQUENCE [LARGE SCALE GENOMIC DNA]</scope>
</reference>
<organism evidence="7 8">
    <name type="scientific">Urochloa decumbens</name>
    <dbReference type="NCBI Taxonomy" id="240449"/>
    <lineage>
        <taxon>Eukaryota</taxon>
        <taxon>Viridiplantae</taxon>
        <taxon>Streptophyta</taxon>
        <taxon>Embryophyta</taxon>
        <taxon>Tracheophyta</taxon>
        <taxon>Spermatophyta</taxon>
        <taxon>Magnoliopsida</taxon>
        <taxon>Liliopsida</taxon>
        <taxon>Poales</taxon>
        <taxon>Poaceae</taxon>
        <taxon>PACMAD clade</taxon>
        <taxon>Panicoideae</taxon>
        <taxon>Panicodae</taxon>
        <taxon>Paniceae</taxon>
        <taxon>Melinidinae</taxon>
        <taxon>Urochloa</taxon>
    </lineage>
</organism>
<gene>
    <name evidence="7" type="ORF">URODEC1_LOCUS7582</name>
</gene>
<evidence type="ECO:0000256" key="5">
    <source>
        <dbReference type="SAM" id="MobiDB-lite"/>
    </source>
</evidence>
<feature type="region of interest" description="Disordered" evidence="5">
    <location>
        <begin position="80"/>
        <end position="144"/>
    </location>
</feature>
<protein>
    <recommendedName>
        <fullName evidence="6">BHLH domain-containing protein</fullName>
    </recommendedName>
</protein>
<accession>A0ABC8VWK4</accession>
<dbReference type="PROSITE" id="PS50888">
    <property type="entry name" value="BHLH"/>
    <property type="match status" value="1"/>
</dbReference>
<dbReference type="InterPro" id="IPR011598">
    <property type="entry name" value="bHLH_dom"/>
</dbReference>
<dbReference type="Pfam" id="PF00010">
    <property type="entry name" value="HLH"/>
    <property type="match status" value="1"/>
</dbReference>
<comment type="similarity">
    <text evidence="1">Belongs to the bHLH protein family.</text>
</comment>
<dbReference type="AlphaFoldDB" id="A0ABC8VWK4"/>
<keyword evidence="2" id="KW-0805">Transcription regulation</keyword>
<dbReference type="Gene3D" id="4.10.280.10">
    <property type="entry name" value="Helix-loop-helix DNA-binding domain"/>
    <property type="match status" value="1"/>
</dbReference>
<evidence type="ECO:0000313" key="7">
    <source>
        <dbReference type="EMBL" id="CAL4898100.1"/>
    </source>
</evidence>
<feature type="domain" description="BHLH" evidence="6">
    <location>
        <begin position="130"/>
        <end position="209"/>
    </location>
</feature>
<feature type="region of interest" description="Disordered" evidence="5">
    <location>
        <begin position="280"/>
        <end position="304"/>
    </location>
</feature>